<dbReference type="PANTHER" id="PTHR23513">
    <property type="entry name" value="INTEGRAL MEMBRANE EFFLUX PROTEIN-RELATED"/>
    <property type="match status" value="1"/>
</dbReference>
<dbReference type="Proteomes" id="UP000187486">
    <property type="component" value="Unassembled WGS sequence"/>
</dbReference>
<keyword evidence="8" id="KW-1185">Reference proteome</keyword>
<feature type="transmembrane region" description="Helical" evidence="6">
    <location>
        <begin position="249"/>
        <end position="268"/>
    </location>
</feature>
<accession>A0A1R0KEQ4</accession>
<evidence type="ECO:0000313" key="7">
    <source>
        <dbReference type="EMBL" id="OLZ43605.1"/>
    </source>
</evidence>
<dbReference type="AlphaFoldDB" id="A0A1R0KEQ4"/>
<keyword evidence="2" id="KW-1003">Cell membrane</keyword>
<dbReference type="RefSeq" id="WP_076168246.1">
    <property type="nucleotide sequence ID" value="NZ_JBEZVB010000047.1"/>
</dbReference>
<feature type="transmembrane region" description="Helical" evidence="6">
    <location>
        <begin position="365"/>
        <end position="385"/>
    </location>
</feature>
<sequence>MGDQLAKVAVALLVFDRTGSAGWAGAAYAATFLAPLLVGPLLAGLADRYPRRALMVICCTLQGLIIAVMAIPGVPLLVLLAGVMCVAVLQIPVKGAQGATILHVLSDYRVDHHGIAPDDDARMALNGAGRARLLLVREVGQLAGLGGGAAVVLAIGTTWALVIDAVTFAVAAVVLRVWLRARPASAPGTSTGFGAFAELGGQLRAFGRQVRHDGLTRALVVAVALIGFTAAPDAVVVPLADELGAGRWAVGWLLAADCVGFIAGSTWLERQIGDRKQRLIVPLALVSMIPLAAFWVSLHSLAVVLALLIVSGFGATYYSPAVATLTERVDGGIAGTTNGLINTLLRASQGIGALTAGILAEVSSAVMAVAILGTTGVLLTGVCSVQWRRSNVLLQPVRRPA</sequence>
<reference evidence="7 8" key="1">
    <citation type="submission" date="2016-01" db="EMBL/GenBank/DDBJ databases">
        <title>Amycolatopsis coloradensis genome sequencing and assembly.</title>
        <authorList>
            <person name="Mayilraj S."/>
        </authorList>
    </citation>
    <scope>NUCLEOTIDE SEQUENCE [LARGE SCALE GENOMIC DNA]</scope>
    <source>
        <strain evidence="7 8">DSM 44225</strain>
    </source>
</reference>
<dbReference type="PANTHER" id="PTHR23513:SF11">
    <property type="entry name" value="STAPHYLOFERRIN A TRANSPORTER"/>
    <property type="match status" value="1"/>
</dbReference>
<keyword evidence="3 6" id="KW-0812">Transmembrane</keyword>
<feature type="transmembrane region" description="Helical" evidence="6">
    <location>
        <begin position="159"/>
        <end position="179"/>
    </location>
</feature>
<keyword evidence="5 6" id="KW-0472">Membrane</keyword>
<feature type="transmembrane region" description="Helical" evidence="6">
    <location>
        <begin position="20"/>
        <end position="46"/>
    </location>
</feature>
<dbReference type="InterPro" id="IPR011701">
    <property type="entry name" value="MFS"/>
</dbReference>
<dbReference type="Gene3D" id="1.20.1250.20">
    <property type="entry name" value="MFS general substrate transporter like domains"/>
    <property type="match status" value="2"/>
</dbReference>
<dbReference type="OrthoDB" id="3691683at2"/>
<proteinExistence type="predicted"/>
<evidence type="ECO:0000256" key="6">
    <source>
        <dbReference type="SAM" id="Phobius"/>
    </source>
</evidence>
<evidence type="ECO:0000256" key="4">
    <source>
        <dbReference type="ARBA" id="ARBA00022989"/>
    </source>
</evidence>
<organism evidence="7 8">
    <name type="scientific">Amycolatopsis coloradensis</name>
    <dbReference type="NCBI Taxonomy" id="76021"/>
    <lineage>
        <taxon>Bacteria</taxon>
        <taxon>Bacillati</taxon>
        <taxon>Actinomycetota</taxon>
        <taxon>Actinomycetes</taxon>
        <taxon>Pseudonocardiales</taxon>
        <taxon>Pseudonocardiaceae</taxon>
        <taxon>Amycolatopsis</taxon>
    </lineage>
</organism>
<dbReference type="EMBL" id="MQUQ01000031">
    <property type="protein sequence ID" value="OLZ43605.1"/>
    <property type="molecule type" value="Genomic_DNA"/>
</dbReference>
<dbReference type="STRING" id="76021.BS329_38780"/>
<evidence type="ECO:0000313" key="8">
    <source>
        <dbReference type="Proteomes" id="UP000187486"/>
    </source>
</evidence>
<dbReference type="GO" id="GO:0005886">
    <property type="term" value="C:plasma membrane"/>
    <property type="evidence" value="ECO:0007669"/>
    <property type="project" value="UniProtKB-SubCell"/>
</dbReference>
<keyword evidence="4 6" id="KW-1133">Transmembrane helix</keyword>
<dbReference type="SUPFAM" id="SSF103473">
    <property type="entry name" value="MFS general substrate transporter"/>
    <property type="match status" value="1"/>
</dbReference>
<dbReference type="InterPro" id="IPR036259">
    <property type="entry name" value="MFS_trans_sf"/>
</dbReference>
<gene>
    <name evidence="7" type="ORF">BS329_38780</name>
</gene>
<feature type="transmembrane region" description="Helical" evidence="6">
    <location>
        <begin position="218"/>
        <end position="237"/>
    </location>
</feature>
<evidence type="ECO:0000256" key="1">
    <source>
        <dbReference type="ARBA" id="ARBA00004651"/>
    </source>
</evidence>
<evidence type="ECO:0000256" key="5">
    <source>
        <dbReference type="ARBA" id="ARBA00023136"/>
    </source>
</evidence>
<dbReference type="GO" id="GO:0022857">
    <property type="term" value="F:transmembrane transporter activity"/>
    <property type="evidence" value="ECO:0007669"/>
    <property type="project" value="InterPro"/>
</dbReference>
<dbReference type="Pfam" id="PF07690">
    <property type="entry name" value="MFS_1"/>
    <property type="match status" value="1"/>
</dbReference>
<evidence type="ECO:0000256" key="2">
    <source>
        <dbReference type="ARBA" id="ARBA00022475"/>
    </source>
</evidence>
<protein>
    <recommendedName>
        <fullName evidence="9">MFS transporter</fullName>
    </recommendedName>
</protein>
<name>A0A1R0KEQ4_9PSEU</name>
<evidence type="ECO:0008006" key="9">
    <source>
        <dbReference type="Google" id="ProtNLM"/>
    </source>
</evidence>
<comment type="subcellular location">
    <subcellularLocation>
        <location evidence="1">Cell membrane</location>
        <topology evidence="1">Multi-pass membrane protein</topology>
    </subcellularLocation>
</comment>
<comment type="caution">
    <text evidence="7">The sequence shown here is derived from an EMBL/GenBank/DDBJ whole genome shotgun (WGS) entry which is preliminary data.</text>
</comment>
<evidence type="ECO:0000256" key="3">
    <source>
        <dbReference type="ARBA" id="ARBA00022692"/>
    </source>
</evidence>
<feature type="transmembrane region" description="Helical" evidence="6">
    <location>
        <begin position="280"/>
        <end position="310"/>
    </location>
</feature>